<dbReference type="SUPFAM" id="SSF47095">
    <property type="entry name" value="HMG-box"/>
    <property type="match status" value="1"/>
</dbReference>
<evidence type="ECO:0000313" key="6">
    <source>
        <dbReference type="EMBL" id="AFO66687.1"/>
    </source>
</evidence>
<dbReference type="SMART" id="SM00398">
    <property type="entry name" value="HMG"/>
    <property type="match status" value="1"/>
</dbReference>
<dbReference type="PROSITE" id="PS50118">
    <property type="entry name" value="HMG_BOX_2"/>
    <property type="match status" value="1"/>
</dbReference>
<evidence type="ECO:0000256" key="1">
    <source>
        <dbReference type="ARBA" id="ARBA00023125"/>
    </source>
</evidence>
<evidence type="ECO:0000256" key="3">
    <source>
        <dbReference type="PROSITE-ProRule" id="PRU00267"/>
    </source>
</evidence>
<feature type="region of interest" description="Disordered" evidence="4">
    <location>
        <begin position="132"/>
        <end position="168"/>
    </location>
</feature>
<dbReference type="PANTHER" id="PTHR45789">
    <property type="entry name" value="FI18025P1"/>
    <property type="match status" value="1"/>
</dbReference>
<dbReference type="InterPro" id="IPR009071">
    <property type="entry name" value="HMG_box_dom"/>
</dbReference>
<dbReference type="GO" id="GO:0000978">
    <property type="term" value="F:RNA polymerase II cis-regulatory region sequence-specific DNA binding"/>
    <property type="evidence" value="ECO:0007669"/>
    <property type="project" value="TreeGrafter"/>
</dbReference>
<dbReference type="InterPro" id="IPR036910">
    <property type="entry name" value="HMG_box_dom_sf"/>
</dbReference>
<dbReference type="Gene3D" id="1.10.30.10">
    <property type="entry name" value="High mobility group box domain"/>
    <property type="match status" value="1"/>
</dbReference>
<feature type="domain" description="HMG box" evidence="5">
    <location>
        <begin position="62"/>
        <end position="133"/>
    </location>
</feature>
<keyword evidence="2 3" id="KW-0539">Nucleus</keyword>
<organism evidence="6">
    <name type="scientific">Sycon ciliatum</name>
    <dbReference type="NCBI Taxonomy" id="27933"/>
    <lineage>
        <taxon>Eukaryota</taxon>
        <taxon>Metazoa</taxon>
        <taxon>Porifera</taxon>
        <taxon>Calcarea</taxon>
        <taxon>Calcaronea</taxon>
        <taxon>Leucosolenida</taxon>
        <taxon>Sycettidae</taxon>
        <taxon>Sycon</taxon>
    </lineage>
</organism>
<feature type="compositionally biased region" description="Polar residues" evidence="4">
    <location>
        <begin position="152"/>
        <end position="168"/>
    </location>
</feature>
<dbReference type="Pfam" id="PF00505">
    <property type="entry name" value="HMG_box"/>
    <property type="match status" value="1"/>
</dbReference>
<dbReference type="AlphaFoldDB" id="I7C4B6"/>
<reference evidence="6" key="1">
    <citation type="journal article" date="2012" name="Evodevo">
        <title>Genome-wide analysis of the sox family in the calcareous sponge Sycon ciliatum: multiple genes with unique expression patterns.</title>
        <authorList>
            <person name="Fortunato S."/>
            <person name="Adamski M."/>
            <person name="Bergum B."/>
            <person name="Guder C."/>
            <person name="Jordal S."/>
            <person name="Leininger S."/>
            <person name="Zwafink C."/>
            <person name="Rapp H.T."/>
            <person name="Adamska M."/>
        </authorList>
    </citation>
    <scope>NUCLEOTIDE SEQUENCE</scope>
</reference>
<protein>
    <submittedName>
        <fullName evidence="6">SoxL2</fullName>
    </submittedName>
</protein>
<dbReference type="EMBL" id="JX171151">
    <property type="protein sequence ID" value="AFO66687.1"/>
    <property type="molecule type" value="mRNA"/>
</dbReference>
<dbReference type="GO" id="GO:0000981">
    <property type="term" value="F:DNA-binding transcription factor activity, RNA polymerase II-specific"/>
    <property type="evidence" value="ECO:0007669"/>
    <property type="project" value="TreeGrafter"/>
</dbReference>
<accession>I7C4B6</accession>
<keyword evidence="1 3" id="KW-0238">DNA-binding</keyword>
<name>I7C4B6_9METZ</name>
<feature type="region of interest" description="Disordered" evidence="4">
    <location>
        <begin position="1"/>
        <end position="22"/>
    </location>
</feature>
<dbReference type="InterPro" id="IPR051356">
    <property type="entry name" value="SOX/SOX-like_TF"/>
</dbReference>
<sequence>MCNLPSPALGSLTRVHDPAQPTTITDQGLLPCPAGYCTAPEPASSVGSSSSPLIAFSTDGLAKRPPNAFMLWARTERRRLFAGMPDGGKLRNSEVSKILGKKWREMSSQEKAPYHGLASRACQQYRFLNAHQKRRQRTIKGRPVAARHDGPSPTSSGPIKATRSSLSGSTPIAWENVTKSVGHAQPTIPQQHATCDTLSPDCEMASLDLDISTPHSGSISDPFSLRTLSPECILHVPNTSFHDLLQPGFSGAQLHAPPAFHTPNPSVQGIGVCTSTPLATGPAIPTEAASATGLPCFGFDGQGYHSFDSEQPDPEVTGDHLVLGGDIWHGVCPGASRTRAESAVDVTIGYSQPLIEARGNAIHRQSSLPTDLDAFRQQVPTVCLSKAPLANQCTFSTTAGPGLHRDCGFSISGCAPMASSSSAIATQRANTIPNALDMDTLPSSDPFSSLLDDWDIDDLVIGDVELAEVTTSENLLQPLSFSSADDWLFGPLNII</sequence>
<evidence type="ECO:0000256" key="4">
    <source>
        <dbReference type="SAM" id="MobiDB-lite"/>
    </source>
</evidence>
<dbReference type="PANTHER" id="PTHR45789:SF2">
    <property type="entry name" value="FI18025P1"/>
    <property type="match status" value="1"/>
</dbReference>
<feature type="DNA-binding region" description="HMG box" evidence="3">
    <location>
        <begin position="62"/>
        <end position="133"/>
    </location>
</feature>
<evidence type="ECO:0000259" key="5">
    <source>
        <dbReference type="PROSITE" id="PS50118"/>
    </source>
</evidence>
<dbReference type="GO" id="GO:0005634">
    <property type="term" value="C:nucleus"/>
    <property type="evidence" value="ECO:0007669"/>
    <property type="project" value="UniProtKB-UniRule"/>
</dbReference>
<proteinExistence type="evidence at transcript level"/>
<evidence type="ECO:0000256" key="2">
    <source>
        <dbReference type="ARBA" id="ARBA00023242"/>
    </source>
</evidence>